<gene>
    <name evidence="3" type="ORF">ACFOD3_03770</name>
</gene>
<comment type="caution">
    <text evidence="3">The sequence shown here is derived from an EMBL/GenBank/DDBJ whole genome shotgun (WGS) entry which is preliminary data.</text>
</comment>
<feature type="compositionally biased region" description="Basic and acidic residues" evidence="1">
    <location>
        <begin position="21"/>
        <end position="39"/>
    </location>
</feature>
<evidence type="ECO:0000256" key="1">
    <source>
        <dbReference type="SAM" id="MobiDB-lite"/>
    </source>
</evidence>
<proteinExistence type="predicted"/>
<dbReference type="Proteomes" id="UP001595420">
    <property type="component" value="Unassembled WGS sequence"/>
</dbReference>
<evidence type="ECO:0000313" key="4">
    <source>
        <dbReference type="Proteomes" id="UP001595420"/>
    </source>
</evidence>
<dbReference type="PANTHER" id="PTHR43252">
    <property type="entry name" value="TRANSCRIPTIONAL REGULATOR YQJI"/>
    <property type="match status" value="1"/>
</dbReference>
<dbReference type="Pfam" id="PF03551">
    <property type="entry name" value="PadR"/>
    <property type="match status" value="1"/>
</dbReference>
<dbReference type="EMBL" id="JBHRSB010000001">
    <property type="protein sequence ID" value="MFC2998997.1"/>
    <property type="molecule type" value="Genomic_DNA"/>
</dbReference>
<feature type="domain" description="Transcription regulator PadR N-terminal" evidence="2">
    <location>
        <begin position="64"/>
        <end position="130"/>
    </location>
</feature>
<feature type="compositionally biased region" description="Basic residues" evidence="1">
    <location>
        <begin position="1"/>
        <end position="20"/>
    </location>
</feature>
<dbReference type="PANTHER" id="PTHR43252:SF7">
    <property type="entry name" value="TRANSCRIPTIONAL REGULATOR YQJI"/>
    <property type="match status" value="1"/>
</dbReference>
<name>A0ABV7BN17_9PROT</name>
<sequence>MHHRHHGCGRHGHGNHHGHDRRFARGEEGGHRFGRDHGRMRGGPGGGRSGRLFDHGELRLVVAALIAEQPRHGYELIKEIEDRAAGTYSPSPGVIYPTLTMLEELGHATVAEGAGKKLYAITEEGRAWLAANQPAVDAALARMQAVRAAHGGPQPELMRATENLKLALRLRLARGPLDAAQLRTIAEALDAAAIAIERS</sequence>
<reference evidence="4" key="1">
    <citation type="journal article" date="2019" name="Int. J. Syst. Evol. Microbiol.">
        <title>The Global Catalogue of Microorganisms (GCM) 10K type strain sequencing project: providing services to taxonomists for standard genome sequencing and annotation.</title>
        <authorList>
            <consortium name="The Broad Institute Genomics Platform"/>
            <consortium name="The Broad Institute Genome Sequencing Center for Infectious Disease"/>
            <person name="Wu L."/>
            <person name="Ma J."/>
        </authorList>
    </citation>
    <scope>NUCLEOTIDE SEQUENCE [LARGE SCALE GENOMIC DNA]</scope>
    <source>
        <strain evidence="4">CGMCC 1.16855</strain>
    </source>
</reference>
<keyword evidence="4" id="KW-1185">Reference proteome</keyword>
<evidence type="ECO:0000259" key="2">
    <source>
        <dbReference type="Pfam" id="PF03551"/>
    </source>
</evidence>
<evidence type="ECO:0000313" key="3">
    <source>
        <dbReference type="EMBL" id="MFC2998997.1"/>
    </source>
</evidence>
<dbReference type="InterPro" id="IPR005149">
    <property type="entry name" value="Tscrpt_reg_PadR_N"/>
</dbReference>
<protein>
    <submittedName>
        <fullName evidence="3">PadR family transcriptional regulator</fullName>
    </submittedName>
</protein>
<organism evidence="3 4">
    <name type="scientific">Falsiroseomonas tokyonensis</name>
    <dbReference type="NCBI Taxonomy" id="430521"/>
    <lineage>
        <taxon>Bacteria</taxon>
        <taxon>Pseudomonadati</taxon>
        <taxon>Pseudomonadota</taxon>
        <taxon>Alphaproteobacteria</taxon>
        <taxon>Acetobacterales</taxon>
        <taxon>Roseomonadaceae</taxon>
        <taxon>Falsiroseomonas</taxon>
    </lineage>
</organism>
<accession>A0ABV7BN17</accession>
<feature type="region of interest" description="Disordered" evidence="1">
    <location>
        <begin position="1"/>
        <end position="51"/>
    </location>
</feature>
<dbReference type="RefSeq" id="WP_216834723.1">
    <property type="nucleotide sequence ID" value="NZ_JAFNJS010000001.1"/>
</dbReference>